<keyword evidence="3" id="KW-1185">Reference proteome</keyword>
<feature type="region of interest" description="Disordered" evidence="1">
    <location>
        <begin position="1"/>
        <end position="60"/>
    </location>
</feature>
<organism evidence="2 3">
    <name type="scientific">Metabacillus litoralis</name>
    <dbReference type="NCBI Taxonomy" id="152268"/>
    <lineage>
        <taxon>Bacteria</taxon>
        <taxon>Bacillati</taxon>
        <taxon>Bacillota</taxon>
        <taxon>Bacilli</taxon>
        <taxon>Bacillales</taxon>
        <taxon>Bacillaceae</taxon>
        <taxon>Metabacillus</taxon>
    </lineage>
</organism>
<proteinExistence type="predicted"/>
<evidence type="ECO:0000313" key="3">
    <source>
        <dbReference type="Proteomes" id="UP000078534"/>
    </source>
</evidence>
<protein>
    <submittedName>
        <fullName evidence="2">Uncharacterized protein</fullName>
    </submittedName>
</protein>
<feature type="compositionally biased region" description="Basic and acidic residues" evidence="1">
    <location>
        <begin position="8"/>
        <end position="32"/>
    </location>
</feature>
<evidence type="ECO:0000256" key="1">
    <source>
        <dbReference type="SAM" id="MobiDB-lite"/>
    </source>
</evidence>
<comment type="caution">
    <text evidence="2">The sequence shown here is derived from an EMBL/GenBank/DDBJ whole genome shotgun (WGS) entry which is preliminary data.</text>
</comment>
<dbReference type="OrthoDB" id="2941769at2"/>
<dbReference type="EMBL" id="LWSG01000012">
    <property type="protein sequence ID" value="OAS86716.1"/>
    <property type="molecule type" value="Genomic_DNA"/>
</dbReference>
<feature type="compositionally biased region" description="Basic residues" evidence="1">
    <location>
        <begin position="48"/>
        <end position="60"/>
    </location>
</feature>
<dbReference type="AlphaFoldDB" id="A0A179SY18"/>
<reference evidence="3" key="1">
    <citation type="submission" date="2016-04" db="EMBL/GenBank/DDBJ databases">
        <authorList>
            <person name="Lyu Z."/>
            <person name="Lyu W."/>
        </authorList>
    </citation>
    <scope>NUCLEOTIDE SEQUENCE [LARGE SCALE GENOMIC DNA]</scope>
    <source>
        <strain evidence="3">C44</strain>
    </source>
</reference>
<dbReference type="RefSeq" id="WP_066331095.1">
    <property type="nucleotide sequence ID" value="NZ_LWSG01000012.1"/>
</dbReference>
<name>A0A179SY18_9BACI</name>
<sequence>MTKKHMKSKDMENHKKPTSKDLLQEEFGHELGDINASQIYGVIEGNKNKGKKEGKKRKEK</sequence>
<dbReference type="Proteomes" id="UP000078534">
    <property type="component" value="Unassembled WGS sequence"/>
</dbReference>
<evidence type="ECO:0000313" key="2">
    <source>
        <dbReference type="EMBL" id="OAS86716.1"/>
    </source>
</evidence>
<gene>
    <name evidence="2" type="ORF">A6K24_04180</name>
</gene>
<accession>A0A179SY18</accession>
<dbReference type="STRING" id="152268.A6K24_04180"/>